<dbReference type="GO" id="GO:0005737">
    <property type="term" value="C:cytoplasm"/>
    <property type="evidence" value="ECO:0007669"/>
    <property type="project" value="TreeGrafter"/>
</dbReference>
<dbReference type="EMBL" id="JARAOO010000004">
    <property type="protein sequence ID" value="KAJ7972064.1"/>
    <property type="molecule type" value="Genomic_DNA"/>
</dbReference>
<evidence type="ECO:0000256" key="2">
    <source>
        <dbReference type="ARBA" id="ARBA00022801"/>
    </source>
</evidence>
<dbReference type="InterPro" id="IPR051132">
    <property type="entry name" value="3-5_Exonuclease_domain"/>
</dbReference>
<dbReference type="InterPro" id="IPR012337">
    <property type="entry name" value="RNaseH-like_sf"/>
</dbReference>
<dbReference type="GO" id="GO:0008408">
    <property type="term" value="F:3'-5' exonuclease activity"/>
    <property type="evidence" value="ECO:0007669"/>
    <property type="project" value="InterPro"/>
</dbReference>
<dbReference type="Pfam" id="PF01612">
    <property type="entry name" value="DNA_pol_A_exo1"/>
    <property type="match status" value="1"/>
</dbReference>
<feature type="domain" description="3'-5' exonuclease" evidence="3">
    <location>
        <begin position="46"/>
        <end position="182"/>
    </location>
</feature>
<dbReference type="GO" id="GO:0003676">
    <property type="term" value="F:nucleic acid binding"/>
    <property type="evidence" value="ECO:0007669"/>
    <property type="project" value="InterPro"/>
</dbReference>
<dbReference type="FunFam" id="3.30.420.10:FF:000054">
    <property type="entry name" value="Werner Syndrome-like exonuclease"/>
    <property type="match status" value="1"/>
</dbReference>
<evidence type="ECO:0000259" key="3">
    <source>
        <dbReference type="Pfam" id="PF01612"/>
    </source>
</evidence>
<organism evidence="4 5">
    <name type="scientific">Quillaja saponaria</name>
    <name type="common">Soap bark tree</name>
    <dbReference type="NCBI Taxonomy" id="32244"/>
    <lineage>
        <taxon>Eukaryota</taxon>
        <taxon>Viridiplantae</taxon>
        <taxon>Streptophyta</taxon>
        <taxon>Embryophyta</taxon>
        <taxon>Tracheophyta</taxon>
        <taxon>Spermatophyta</taxon>
        <taxon>Magnoliopsida</taxon>
        <taxon>eudicotyledons</taxon>
        <taxon>Gunneridae</taxon>
        <taxon>Pentapetalae</taxon>
        <taxon>rosids</taxon>
        <taxon>fabids</taxon>
        <taxon>Fabales</taxon>
        <taxon>Quillajaceae</taxon>
        <taxon>Quillaja</taxon>
    </lineage>
</organism>
<name>A0AAD7PZG9_QUISA</name>
<reference evidence="4" key="1">
    <citation type="journal article" date="2023" name="Science">
        <title>Elucidation of the pathway for biosynthesis of saponin adjuvants from the soapbark tree.</title>
        <authorList>
            <person name="Reed J."/>
            <person name="Orme A."/>
            <person name="El-Demerdash A."/>
            <person name="Owen C."/>
            <person name="Martin L.B.B."/>
            <person name="Misra R.C."/>
            <person name="Kikuchi S."/>
            <person name="Rejzek M."/>
            <person name="Martin A.C."/>
            <person name="Harkess A."/>
            <person name="Leebens-Mack J."/>
            <person name="Louveau T."/>
            <person name="Stephenson M.J."/>
            <person name="Osbourn A."/>
        </authorList>
    </citation>
    <scope>NUCLEOTIDE SEQUENCE</scope>
    <source>
        <strain evidence="4">S10</strain>
    </source>
</reference>
<comment type="caution">
    <text evidence="4">The sequence shown here is derived from an EMBL/GenBank/DDBJ whole genome shotgun (WGS) entry which is preliminary data.</text>
</comment>
<proteinExistence type="predicted"/>
<evidence type="ECO:0000256" key="1">
    <source>
        <dbReference type="ARBA" id="ARBA00022722"/>
    </source>
</evidence>
<dbReference type="InterPro" id="IPR036397">
    <property type="entry name" value="RNaseH_sf"/>
</dbReference>
<keyword evidence="1" id="KW-0540">Nuclease</keyword>
<keyword evidence="2" id="KW-0378">Hydrolase</keyword>
<evidence type="ECO:0000313" key="4">
    <source>
        <dbReference type="EMBL" id="KAJ7972064.1"/>
    </source>
</evidence>
<dbReference type="InterPro" id="IPR002562">
    <property type="entry name" value="3'-5'_exonuclease_dom"/>
</dbReference>
<dbReference type="PANTHER" id="PTHR13620">
    <property type="entry name" value="3-5 EXONUCLEASE"/>
    <property type="match status" value="1"/>
</dbReference>
<protein>
    <submittedName>
        <fullName evidence="4">Werner Syndrome-like exonuclease</fullName>
    </submittedName>
</protein>
<dbReference type="CDD" id="cd06141">
    <property type="entry name" value="WRN_exo"/>
    <property type="match status" value="1"/>
</dbReference>
<dbReference type="PANTHER" id="PTHR13620:SF105">
    <property type="entry name" value="OS01G0737700 PROTEIN"/>
    <property type="match status" value="1"/>
</dbReference>
<keyword evidence="5" id="KW-1185">Reference proteome</keyword>
<dbReference type="KEGG" id="qsa:O6P43_010006"/>
<dbReference type="SUPFAM" id="SSF53098">
    <property type="entry name" value="Ribonuclease H-like"/>
    <property type="match status" value="1"/>
</dbReference>
<dbReference type="Gene3D" id="3.30.420.10">
    <property type="entry name" value="Ribonuclease H-like superfamily/Ribonuclease H"/>
    <property type="match status" value="1"/>
</dbReference>
<dbReference type="AlphaFoldDB" id="A0AAD7PZG9"/>
<evidence type="ECO:0000313" key="5">
    <source>
        <dbReference type="Proteomes" id="UP001163823"/>
    </source>
</evidence>
<keyword evidence="4" id="KW-0269">Exonuclease</keyword>
<dbReference type="GO" id="GO:0006139">
    <property type="term" value="P:nucleobase-containing compound metabolic process"/>
    <property type="evidence" value="ECO:0007669"/>
    <property type="project" value="InterPro"/>
</dbReference>
<sequence>MSISIVDYGVPNGTHNVYDVTFYSDTIHTLVTNSPSMVDSWISEIEYVHRRRLNRLIVGFDVEWRPNFNRNIQNPIATLQLCVGRRCLIFQLLHSATIPYSLTGFLGNPNHTFVGVGIQSDVEKLREDYWLNVATIVDVRVLAAEKLGVSDLMKAGLRTLAMQVLNKDVPKPKRVTLSRWDHLWLNLEQQVMVGKI</sequence>
<accession>A0AAD7PZG9</accession>
<dbReference type="GO" id="GO:0005634">
    <property type="term" value="C:nucleus"/>
    <property type="evidence" value="ECO:0007669"/>
    <property type="project" value="TreeGrafter"/>
</dbReference>
<gene>
    <name evidence="4" type="ORF">O6P43_010006</name>
</gene>
<dbReference type="Proteomes" id="UP001163823">
    <property type="component" value="Chromosome 4"/>
</dbReference>